<comment type="caution">
    <text evidence="1">The sequence shown here is derived from an EMBL/GenBank/DDBJ whole genome shotgun (WGS) entry which is preliminary data.</text>
</comment>
<gene>
    <name evidence="1" type="ORF">KI809_17275</name>
</gene>
<dbReference type="RefSeq" id="WP_214172834.1">
    <property type="nucleotide sequence ID" value="NZ_JAHCVJ010000008.1"/>
</dbReference>
<reference evidence="1 2" key="1">
    <citation type="submission" date="2021-05" db="EMBL/GenBank/DDBJ databases">
        <title>The draft genome of Geobacter pelophilus DSM 12255.</title>
        <authorList>
            <person name="Xu Z."/>
            <person name="Masuda Y."/>
            <person name="Itoh H."/>
            <person name="Senoo K."/>
        </authorList>
    </citation>
    <scope>NUCLEOTIDE SEQUENCE [LARGE SCALE GENOMIC DNA]</scope>
    <source>
        <strain evidence="1 2">DSM 12255</strain>
    </source>
</reference>
<keyword evidence="2" id="KW-1185">Reference proteome</keyword>
<dbReference type="AlphaFoldDB" id="A0AAW4LDU6"/>
<sequence>MSENIREQVRKSQLDSETTNAAWINGYTLLGGKVFCADNCSNCCSLAVNCTWPETLGISDAITDDSLQRLKDHLKQLRAILAMATDFKSYLKMHRQEVGPCPFLVRGSCSIYQARPFSCRALLATKESFWCGADFTAMSSEEKRAFVNSLDTEVVLFPMHYVAATQEYGRDLESRISATMAQHFGFSLYGNLPLMVLLNSEYDLENTVRKGHEVTVALLEQEGLHHPYLVTLSGH</sequence>
<evidence type="ECO:0000313" key="2">
    <source>
        <dbReference type="Proteomes" id="UP000811899"/>
    </source>
</evidence>
<dbReference type="Proteomes" id="UP000811899">
    <property type="component" value="Unassembled WGS sequence"/>
</dbReference>
<organism evidence="1 2">
    <name type="scientific">Geoanaerobacter pelophilus</name>
    <dbReference type="NCBI Taxonomy" id="60036"/>
    <lineage>
        <taxon>Bacteria</taxon>
        <taxon>Pseudomonadati</taxon>
        <taxon>Thermodesulfobacteriota</taxon>
        <taxon>Desulfuromonadia</taxon>
        <taxon>Geobacterales</taxon>
        <taxon>Geobacteraceae</taxon>
        <taxon>Geoanaerobacter</taxon>
    </lineage>
</organism>
<protein>
    <submittedName>
        <fullName evidence="1">YkgJ family cysteine cluster protein</fullName>
    </submittedName>
</protein>
<proteinExistence type="predicted"/>
<dbReference type="InterPro" id="IPR005358">
    <property type="entry name" value="Puta_zinc/iron-chelating_dom"/>
</dbReference>
<dbReference type="EMBL" id="JAHCVJ010000008">
    <property type="protein sequence ID" value="MBT0666067.1"/>
    <property type="molecule type" value="Genomic_DNA"/>
</dbReference>
<evidence type="ECO:0000313" key="1">
    <source>
        <dbReference type="EMBL" id="MBT0666067.1"/>
    </source>
</evidence>
<name>A0AAW4LDU6_9BACT</name>
<accession>A0AAW4LDU6</accession>
<dbReference type="Pfam" id="PF03692">
    <property type="entry name" value="CxxCxxCC"/>
    <property type="match status" value="1"/>
</dbReference>